<feature type="transmembrane region" description="Helical" evidence="8">
    <location>
        <begin position="375"/>
        <end position="397"/>
    </location>
</feature>
<keyword evidence="5 8" id="KW-0812">Transmembrane</keyword>
<protein>
    <submittedName>
        <fullName evidence="10">Iron ABC transporter permease</fullName>
    </submittedName>
</protein>
<dbReference type="Gene3D" id="1.10.3720.10">
    <property type="entry name" value="MetI-like"/>
    <property type="match status" value="2"/>
</dbReference>
<gene>
    <name evidence="10" type="ORF">E6G99_08585</name>
</gene>
<evidence type="ECO:0000256" key="5">
    <source>
        <dbReference type="ARBA" id="ARBA00022692"/>
    </source>
</evidence>
<feature type="domain" description="ABC transmembrane type-1" evidence="9">
    <location>
        <begin position="339"/>
        <end position="529"/>
    </location>
</feature>
<evidence type="ECO:0000256" key="2">
    <source>
        <dbReference type="ARBA" id="ARBA00022448"/>
    </source>
</evidence>
<feature type="transmembrane region" description="Helical" evidence="8">
    <location>
        <begin position="403"/>
        <end position="425"/>
    </location>
</feature>
<evidence type="ECO:0000256" key="7">
    <source>
        <dbReference type="ARBA" id="ARBA00023136"/>
    </source>
</evidence>
<dbReference type="SUPFAM" id="SSF161098">
    <property type="entry name" value="MetI-like"/>
    <property type="match status" value="2"/>
</dbReference>
<comment type="subcellular location">
    <subcellularLocation>
        <location evidence="1">Cell inner membrane</location>
        <topology evidence="1">Multi-pass membrane protein</topology>
    </subcellularLocation>
    <subcellularLocation>
        <location evidence="8">Cell membrane</location>
        <topology evidence="8">Multi-pass membrane protein</topology>
    </subcellularLocation>
</comment>
<dbReference type="Pfam" id="PF00528">
    <property type="entry name" value="BPD_transp_1"/>
    <property type="match status" value="2"/>
</dbReference>
<sequence>MGRIVRSVRRLGDPVMFMGAWGTALLIALFVLYPVFRVLAYPSATDFLAVLDHPRWLRAIVNTLVMTTLSTVTACLLGFVFALALTRPDLPGKGLFRTISILPLFSPPFAVAFSYLLLFGRLGLITHTVFHLRVDILGWRGLWLSQTISFFPIATLAISRVLENIPPSIEFVARNLGADEVSVFRTVTAPLARPGVAAAMLLVALYVLADFGNPLVIGGDFPILATEAWYQIEGWADQRAAAMLASLLLVPAALLFLLERRWVGRRLYTTILGRGARGERGPTPRGLRVFLVAFCSLVAIFVGLIYAGIVIGSLTRVWGADWHPTLRHWAEAVKRWPHVQNSLVVSGGAGVMAACLGFVTAYVARGRAVAGGAILGAGAVMPAAIPGVFLGIGYLLAFNGPPIPLAGTIWILILALSFWNLPFAYKTTAAGFRQIDRALEEAASNLGATWLRVLTDVYLPLLKRTAWVAFIATFVNSVTNLSITMFLVTARDVVATVSILALVSDNRLGAGAALTTLLLALTFAALALSFRWMGPDVLVA</sequence>
<keyword evidence="3" id="KW-1003">Cell membrane</keyword>
<feature type="transmembrane region" description="Helical" evidence="8">
    <location>
        <begin position="137"/>
        <end position="158"/>
    </location>
</feature>
<evidence type="ECO:0000256" key="4">
    <source>
        <dbReference type="ARBA" id="ARBA00022519"/>
    </source>
</evidence>
<evidence type="ECO:0000256" key="8">
    <source>
        <dbReference type="RuleBase" id="RU363032"/>
    </source>
</evidence>
<keyword evidence="6 8" id="KW-1133">Transmembrane helix</keyword>
<feature type="transmembrane region" description="Helical" evidence="8">
    <location>
        <begin position="56"/>
        <end position="83"/>
    </location>
</feature>
<feature type="domain" description="ABC transmembrane type-1" evidence="9">
    <location>
        <begin position="60"/>
        <end position="259"/>
    </location>
</feature>
<dbReference type="Proteomes" id="UP000318661">
    <property type="component" value="Unassembled WGS sequence"/>
</dbReference>
<dbReference type="CDD" id="cd06261">
    <property type="entry name" value="TM_PBP2"/>
    <property type="match status" value="2"/>
</dbReference>
<feature type="transmembrane region" description="Helical" evidence="8">
    <location>
        <begin position="508"/>
        <end position="528"/>
    </location>
</feature>
<name>A0A537LFE0_9BACT</name>
<organism evidence="10 11">
    <name type="scientific">Candidatus Segetimicrobium genomatis</name>
    <dbReference type="NCBI Taxonomy" id="2569760"/>
    <lineage>
        <taxon>Bacteria</taxon>
        <taxon>Bacillati</taxon>
        <taxon>Candidatus Sysuimicrobiota</taxon>
        <taxon>Candidatus Sysuimicrobiia</taxon>
        <taxon>Candidatus Sysuimicrobiales</taxon>
        <taxon>Candidatus Segetimicrobiaceae</taxon>
        <taxon>Candidatus Segetimicrobium</taxon>
    </lineage>
</organism>
<feature type="transmembrane region" description="Helical" evidence="8">
    <location>
        <begin position="95"/>
        <end position="117"/>
    </location>
</feature>
<feature type="transmembrane region" description="Helical" evidence="8">
    <location>
        <begin position="289"/>
        <end position="314"/>
    </location>
</feature>
<comment type="similarity">
    <text evidence="8">Belongs to the binding-protein-dependent transport system permease family.</text>
</comment>
<keyword evidence="4" id="KW-0997">Cell inner membrane</keyword>
<dbReference type="PANTHER" id="PTHR43357">
    <property type="entry name" value="INNER MEMBRANE ABC TRANSPORTER PERMEASE PROTEIN YDCV"/>
    <property type="match status" value="1"/>
</dbReference>
<dbReference type="PANTHER" id="PTHR43357:SF4">
    <property type="entry name" value="INNER MEMBRANE ABC TRANSPORTER PERMEASE PROTEIN YDCV"/>
    <property type="match status" value="1"/>
</dbReference>
<dbReference type="PROSITE" id="PS50928">
    <property type="entry name" value="ABC_TM1"/>
    <property type="match status" value="2"/>
</dbReference>
<evidence type="ECO:0000313" key="11">
    <source>
        <dbReference type="Proteomes" id="UP000318661"/>
    </source>
</evidence>
<feature type="transmembrane region" description="Helical" evidence="8">
    <location>
        <begin position="467"/>
        <end position="488"/>
    </location>
</feature>
<evidence type="ECO:0000259" key="9">
    <source>
        <dbReference type="PROSITE" id="PS50928"/>
    </source>
</evidence>
<keyword evidence="2 8" id="KW-0813">Transport</keyword>
<dbReference type="InterPro" id="IPR000515">
    <property type="entry name" value="MetI-like"/>
</dbReference>
<dbReference type="EMBL" id="VBAJ01000221">
    <property type="protein sequence ID" value="TMJ06720.1"/>
    <property type="molecule type" value="Genomic_DNA"/>
</dbReference>
<comment type="caution">
    <text evidence="10">The sequence shown here is derived from an EMBL/GenBank/DDBJ whole genome shotgun (WGS) entry which is preliminary data.</text>
</comment>
<dbReference type="InterPro" id="IPR035906">
    <property type="entry name" value="MetI-like_sf"/>
</dbReference>
<feature type="transmembrane region" description="Helical" evidence="8">
    <location>
        <begin position="343"/>
        <end position="363"/>
    </location>
</feature>
<keyword evidence="7 8" id="KW-0472">Membrane</keyword>
<feature type="transmembrane region" description="Helical" evidence="8">
    <location>
        <begin position="191"/>
        <end position="209"/>
    </location>
</feature>
<feature type="transmembrane region" description="Helical" evidence="8">
    <location>
        <begin position="240"/>
        <end position="258"/>
    </location>
</feature>
<evidence type="ECO:0000256" key="1">
    <source>
        <dbReference type="ARBA" id="ARBA00004429"/>
    </source>
</evidence>
<evidence type="ECO:0000256" key="3">
    <source>
        <dbReference type="ARBA" id="ARBA00022475"/>
    </source>
</evidence>
<accession>A0A537LFE0</accession>
<evidence type="ECO:0000256" key="6">
    <source>
        <dbReference type="ARBA" id="ARBA00022989"/>
    </source>
</evidence>
<evidence type="ECO:0000313" key="10">
    <source>
        <dbReference type="EMBL" id="TMJ06720.1"/>
    </source>
</evidence>
<proteinExistence type="inferred from homology"/>
<reference evidence="10 11" key="1">
    <citation type="journal article" date="2019" name="Nat. Microbiol.">
        <title>Mediterranean grassland soil C-N compound turnover is dependent on rainfall and depth, and is mediated by genomically divergent microorganisms.</title>
        <authorList>
            <person name="Diamond S."/>
            <person name="Andeer P.F."/>
            <person name="Li Z."/>
            <person name="Crits-Christoph A."/>
            <person name="Burstein D."/>
            <person name="Anantharaman K."/>
            <person name="Lane K.R."/>
            <person name="Thomas B.C."/>
            <person name="Pan C."/>
            <person name="Northen T.R."/>
            <person name="Banfield J.F."/>
        </authorList>
    </citation>
    <scope>NUCLEOTIDE SEQUENCE [LARGE SCALE GENOMIC DNA]</scope>
    <source>
        <strain evidence="10">NP_2</strain>
    </source>
</reference>
<feature type="transmembrane region" description="Helical" evidence="8">
    <location>
        <begin position="15"/>
        <end position="36"/>
    </location>
</feature>
<dbReference type="AlphaFoldDB" id="A0A537LFE0"/>
<dbReference type="GO" id="GO:0055085">
    <property type="term" value="P:transmembrane transport"/>
    <property type="evidence" value="ECO:0007669"/>
    <property type="project" value="InterPro"/>
</dbReference>
<dbReference type="GO" id="GO:0005886">
    <property type="term" value="C:plasma membrane"/>
    <property type="evidence" value="ECO:0007669"/>
    <property type="project" value="UniProtKB-SubCell"/>
</dbReference>